<dbReference type="InterPro" id="IPR013154">
    <property type="entry name" value="ADH-like_N"/>
</dbReference>
<evidence type="ECO:0000256" key="5">
    <source>
        <dbReference type="RuleBase" id="RU361277"/>
    </source>
</evidence>
<dbReference type="PANTHER" id="PTHR43401">
    <property type="entry name" value="L-THREONINE 3-DEHYDROGENASE"/>
    <property type="match status" value="1"/>
</dbReference>
<proteinExistence type="inferred from homology"/>
<keyword evidence="4" id="KW-0560">Oxidoreductase</keyword>
<dbReference type="InterPro" id="IPR013149">
    <property type="entry name" value="ADH-like_C"/>
</dbReference>
<dbReference type="AlphaFoldDB" id="A0A846XDA8"/>
<dbReference type="Gene3D" id="3.40.50.720">
    <property type="entry name" value="NAD(P)-binding Rossmann-like Domain"/>
    <property type="match status" value="1"/>
</dbReference>
<evidence type="ECO:0000313" key="8">
    <source>
        <dbReference type="Proteomes" id="UP000565715"/>
    </source>
</evidence>
<evidence type="ECO:0000259" key="6">
    <source>
        <dbReference type="SMART" id="SM00829"/>
    </source>
</evidence>
<evidence type="ECO:0000256" key="3">
    <source>
        <dbReference type="ARBA" id="ARBA00022833"/>
    </source>
</evidence>
<evidence type="ECO:0000256" key="2">
    <source>
        <dbReference type="ARBA" id="ARBA00022723"/>
    </source>
</evidence>
<dbReference type="RefSeq" id="WP_068035633.1">
    <property type="nucleotide sequence ID" value="NZ_JAAXOO010000001.1"/>
</dbReference>
<dbReference type="InterPro" id="IPR002328">
    <property type="entry name" value="ADH_Zn_CS"/>
</dbReference>
<comment type="caution">
    <text evidence="7">The sequence shown here is derived from an EMBL/GenBank/DDBJ whole genome shotgun (WGS) entry which is preliminary data.</text>
</comment>
<feature type="domain" description="Enoyl reductase (ER)" evidence="6">
    <location>
        <begin position="10"/>
        <end position="311"/>
    </location>
</feature>
<dbReference type="PANTHER" id="PTHR43401:SF2">
    <property type="entry name" value="L-THREONINE 3-DEHYDROGENASE"/>
    <property type="match status" value="1"/>
</dbReference>
<evidence type="ECO:0000313" key="7">
    <source>
        <dbReference type="EMBL" id="NKY31964.1"/>
    </source>
</evidence>
<dbReference type="InterPro" id="IPR050129">
    <property type="entry name" value="Zn_alcohol_dh"/>
</dbReference>
<accession>A0A846XDA8</accession>
<comment type="cofactor">
    <cofactor evidence="1 5">
        <name>Zn(2+)</name>
        <dbReference type="ChEBI" id="CHEBI:29105"/>
    </cofactor>
</comment>
<dbReference type="Proteomes" id="UP000565715">
    <property type="component" value="Unassembled WGS sequence"/>
</dbReference>
<dbReference type="SUPFAM" id="SSF50129">
    <property type="entry name" value="GroES-like"/>
    <property type="match status" value="1"/>
</dbReference>
<reference evidence="7 8" key="1">
    <citation type="submission" date="2020-04" db="EMBL/GenBank/DDBJ databases">
        <title>MicrobeNet Type strains.</title>
        <authorList>
            <person name="Nicholson A.C."/>
        </authorList>
    </citation>
    <scope>NUCLEOTIDE SEQUENCE [LARGE SCALE GENOMIC DNA]</scope>
    <source>
        <strain evidence="7 8">DSM 45078</strain>
    </source>
</reference>
<dbReference type="InterPro" id="IPR011032">
    <property type="entry name" value="GroES-like_sf"/>
</dbReference>
<comment type="similarity">
    <text evidence="5">Belongs to the zinc-containing alcohol dehydrogenase family.</text>
</comment>
<dbReference type="PROSITE" id="PS00059">
    <property type="entry name" value="ADH_ZINC"/>
    <property type="match status" value="1"/>
</dbReference>
<dbReference type="Gene3D" id="3.90.180.10">
    <property type="entry name" value="Medium-chain alcohol dehydrogenases, catalytic domain"/>
    <property type="match status" value="2"/>
</dbReference>
<keyword evidence="8" id="KW-1185">Reference proteome</keyword>
<gene>
    <name evidence="7" type="ORF">HGA13_02580</name>
</gene>
<keyword evidence="3 5" id="KW-0862">Zinc</keyword>
<name>A0A846XDA8_9NOCA</name>
<keyword evidence="2 5" id="KW-0479">Metal-binding</keyword>
<dbReference type="Pfam" id="PF08240">
    <property type="entry name" value="ADH_N"/>
    <property type="match status" value="1"/>
</dbReference>
<dbReference type="SMART" id="SM00829">
    <property type="entry name" value="PKS_ER"/>
    <property type="match status" value="1"/>
</dbReference>
<organism evidence="7 8">
    <name type="scientific">Nocardia speluncae</name>
    <dbReference type="NCBI Taxonomy" id="419477"/>
    <lineage>
        <taxon>Bacteria</taxon>
        <taxon>Bacillati</taxon>
        <taxon>Actinomycetota</taxon>
        <taxon>Actinomycetes</taxon>
        <taxon>Mycobacteriales</taxon>
        <taxon>Nocardiaceae</taxon>
        <taxon>Nocardia</taxon>
    </lineage>
</organism>
<dbReference type="InterPro" id="IPR036291">
    <property type="entry name" value="NAD(P)-bd_dom_sf"/>
</dbReference>
<dbReference type="InterPro" id="IPR020843">
    <property type="entry name" value="ER"/>
</dbReference>
<protein>
    <submittedName>
        <fullName evidence="7">Alcohol dehydrogenase catalytic domain-containing protein</fullName>
    </submittedName>
</protein>
<dbReference type="GO" id="GO:0016491">
    <property type="term" value="F:oxidoreductase activity"/>
    <property type="evidence" value="ECO:0007669"/>
    <property type="project" value="UniProtKB-KW"/>
</dbReference>
<evidence type="ECO:0000256" key="4">
    <source>
        <dbReference type="ARBA" id="ARBA00023002"/>
    </source>
</evidence>
<dbReference type="CDD" id="cd08254">
    <property type="entry name" value="hydroxyacyl_CoA_DH"/>
    <property type="match status" value="1"/>
</dbReference>
<dbReference type="GO" id="GO:0008270">
    <property type="term" value="F:zinc ion binding"/>
    <property type="evidence" value="ECO:0007669"/>
    <property type="project" value="InterPro"/>
</dbReference>
<evidence type="ECO:0000256" key="1">
    <source>
        <dbReference type="ARBA" id="ARBA00001947"/>
    </source>
</evidence>
<sequence>MRAWQFERVGTPLALREVPEPRPVAGEVLIEIKAAGLCHTDVGILHEPKWTERIGPFPLTLGHEVAGVITEVGAGVEGYVPGDRVGVFAAGRTRPGQGRDGGYAFQCTALPEDLVRIPEGVGFEQAALGTDAGCAAYHALVRRGGVRAGDKVGIIGLGGLGQVAARVAVVKGATVFVAEKKQSLWPLAKELGAQAVSGDITDFAGENLDLIVDFAGFGTTTAAAIETVREFGTVVQVGMGELTAEISTGTLIFKQITLIGSRGGSVADIAAVYDLVAAGELKPQVVPITFDEIPAGLERLRRGEVDGRLVAVYD</sequence>
<dbReference type="SUPFAM" id="SSF51735">
    <property type="entry name" value="NAD(P)-binding Rossmann-fold domains"/>
    <property type="match status" value="1"/>
</dbReference>
<dbReference type="EMBL" id="JAAXOO010000001">
    <property type="protein sequence ID" value="NKY31964.1"/>
    <property type="molecule type" value="Genomic_DNA"/>
</dbReference>
<dbReference type="Pfam" id="PF00107">
    <property type="entry name" value="ADH_zinc_N"/>
    <property type="match status" value="1"/>
</dbReference>